<proteinExistence type="predicted"/>
<feature type="signal peptide" evidence="4">
    <location>
        <begin position="1"/>
        <end position="18"/>
    </location>
</feature>
<keyword evidence="3" id="KW-0472">Membrane</keyword>
<sequence length="282" mass="29194">MEFILCCLLLALTSYVSAVVTFLQPTAGADIQGGQSFTVQWILEDGTIDAANLTTYKLALCAGGNNASSQAVLTTLVQSAAFSNNTELSENIETSIGGSDINAYFFMLVTNYTGGGTITSYSSRFTLSYMHGTFDTPVLAGIQSMSSSTTGPTEILDIPDSPSTAGTPTATSSVASSGSPTTSSSSTATTSPTTSAGLSKGGVVGLAIGIPLVIGLALAGYFLYQYRKKRAESRPWKLMGSELDLTPARAELDARPSEAEMHTPANVHEIGGSKELAVELPG</sequence>
<evidence type="ECO:0000313" key="6">
    <source>
        <dbReference type="EMBL" id="KAF2488960.1"/>
    </source>
</evidence>
<name>A0A6A6Q993_9PEZI</name>
<protein>
    <recommendedName>
        <fullName evidence="5">Yeast cell wall synthesis Kre9/Knh1-like N-terminal domain-containing protein</fullName>
    </recommendedName>
</protein>
<dbReference type="OrthoDB" id="2432613at2759"/>
<evidence type="ECO:0000256" key="1">
    <source>
        <dbReference type="ARBA" id="ARBA00022729"/>
    </source>
</evidence>
<dbReference type="GO" id="GO:0006078">
    <property type="term" value="P:(1-&gt;6)-beta-D-glucan biosynthetic process"/>
    <property type="evidence" value="ECO:0007669"/>
    <property type="project" value="InterPro"/>
</dbReference>
<feature type="compositionally biased region" description="Low complexity" evidence="2">
    <location>
        <begin position="161"/>
        <end position="196"/>
    </location>
</feature>
<dbReference type="PANTHER" id="PTHR28154">
    <property type="entry name" value="CELL WALL SYNTHESIS PROTEIN KNH1-RELATED"/>
    <property type="match status" value="1"/>
</dbReference>
<keyword evidence="7" id="KW-1185">Reference proteome</keyword>
<dbReference type="InterPro" id="IPR045328">
    <property type="entry name" value="Kre9/Knh1"/>
</dbReference>
<evidence type="ECO:0000256" key="3">
    <source>
        <dbReference type="SAM" id="Phobius"/>
    </source>
</evidence>
<dbReference type="EMBL" id="MU004200">
    <property type="protein sequence ID" value="KAF2488960.1"/>
    <property type="molecule type" value="Genomic_DNA"/>
</dbReference>
<evidence type="ECO:0000256" key="4">
    <source>
        <dbReference type="SAM" id="SignalP"/>
    </source>
</evidence>
<dbReference type="PANTHER" id="PTHR28154:SF1">
    <property type="entry name" value="CELL WALL SYNTHESIS PROTEIN KNH1-RELATED"/>
    <property type="match status" value="1"/>
</dbReference>
<feature type="transmembrane region" description="Helical" evidence="3">
    <location>
        <begin position="203"/>
        <end position="224"/>
    </location>
</feature>
<dbReference type="GO" id="GO:0042546">
    <property type="term" value="P:cell wall biogenesis"/>
    <property type="evidence" value="ECO:0007669"/>
    <property type="project" value="InterPro"/>
</dbReference>
<reference evidence="6" key="1">
    <citation type="journal article" date="2020" name="Stud. Mycol.">
        <title>101 Dothideomycetes genomes: a test case for predicting lifestyles and emergence of pathogens.</title>
        <authorList>
            <person name="Haridas S."/>
            <person name="Albert R."/>
            <person name="Binder M."/>
            <person name="Bloem J."/>
            <person name="Labutti K."/>
            <person name="Salamov A."/>
            <person name="Andreopoulos B."/>
            <person name="Baker S."/>
            <person name="Barry K."/>
            <person name="Bills G."/>
            <person name="Bluhm B."/>
            <person name="Cannon C."/>
            <person name="Castanera R."/>
            <person name="Culley D."/>
            <person name="Daum C."/>
            <person name="Ezra D."/>
            <person name="Gonzalez J."/>
            <person name="Henrissat B."/>
            <person name="Kuo A."/>
            <person name="Liang C."/>
            <person name="Lipzen A."/>
            <person name="Lutzoni F."/>
            <person name="Magnuson J."/>
            <person name="Mondo S."/>
            <person name="Nolan M."/>
            <person name="Ohm R."/>
            <person name="Pangilinan J."/>
            <person name="Park H.-J."/>
            <person name="Ramirez L."/>
            <person name="Alfaro M."/>
            <person name="Sun H."/>
            <person name="Tritt A."/>
            <person name="Yoshinaga Y."/>
            <person name="Zwiers L.-H."/>
            <person name="Turgeon B."/>
            <person name="Goodwin S."/>
            <person name="Spatafora J."/>
            <person name="Crous P."/>
            <person name="Grigoriev I."/>
        </authorList>
    </citation>
    <scope>NUCLEOTIDE SEQUENCE</scope>
    <source>
        <strain evidence="6">CBS 269.34</strain>
    </source>
</reference>
<dbReference type="InterPro" id="IPR018466">
    <property type="entry name" value="Kre9/Knh1-like_N"/>
</dbReference>
<evidence type="ECO:0000256" key="2">
    <source>
        <dbReference type="SAM" id="MobiDB-lite"/>
    </source>
</evidence>
<dbReference type="Pfam" id="PF10342">
    <property type="entry name" value="Kre9_KNH"/>
    <property type="match status" value="1"/>
</dbReference>
<evidence type="ECO:0000313" key="7">
    <source>
        <dbReference type="Proteomes" id="UP000799750"/>
    </source>
</evidence>
<dbReference type="GO" id="GO:0031505">
    <property type="term" value="P:fungal-type cell wall organization"/>
    <property type="evidence" value="ECO:0007669"/>
    <property type="project" value="TreeGrafter"/>
</dbReference>
<keyword evidence="3" id="KW-0812">Transmembrane</keyword>
<dbReference type="AlphaFoldDB" id="A0A6A6Q993"/>
<organism evidence="6 7">
    <name type="scientific">Lophium mytilinum</name>
    <dbReference type="NCBI Taxonomy" id="390894"/>
    <lineage>
        <taxon>Eukaryota</taxon>
        <taxon>Fungi</taxon>
        <taxon>Dikarya</taxon>
        <taxon>Ascomycota</taxon>
        <taxon>Pezizomycotina</taxon>
        <taxon>Dothideomycetes</taxon>
        <taxon>Pleosporomycetidae</taxon>
        <taxon>Mytilinidiales</taxon>
        <taxon>Mytilinidiaceae</taxon>
        <taxon>Lophium</taxon>
    </lineage>
</organism>
<gene>
    <name evidence="6" type="ORF">BU16DRAFT_219296</name>
</gene>
<feature type="chain" id="PRO_5025531572" description="Yeast cell wall synthesis Kre9/Knh1-like N-terminal domain-containing protein" evidence="4">
    <location>
        <begin position="19"/>
        <end position="282"/>
    </location>
</feature>
<evidence type="ECO:0000259" key="5">
    <source>
        <dbReference type="Pfam" id="PF10342"/>
    </source>
</evidence>
<accession>A0A6A6Q993</accession>
<feature type="domain" description="Yeast cell wall synthesis Kre9/Knh1-like N-terminal" evidence="5">
    <location>
        <begin position="24"/>
        <end position="127"/>
    </location>
</feature>
<dbReference type="GO" id="GO:0005576">
    <property type="term" value="C:extracellular region"/>
    <property type="evidence" value="ECO:0007669"/>
    <property type="project" value="TreeGrafter"/>
</dbReference>
<keyword evidence="1 4" id="KW-0732">Signal</keyword>
<dbReference type="Proteomes" id="UP000799750">
    <property type="component" value="Unassembled WGS sequence"/>
</dbReference>
<feature type="region of interest" description="Disordered" evidence="2">
    <location>
        <begin position="145"/>
        <end position="196"/>
    </location>
</feature>
<keyword evidence="3" id="KW-1133">Transmembrane helix</keyword>